<organism evidence="2 3">
    <name type="scientific">Lusitaniella coriacea LEGE 07157</name>
    <dbReference type="NCBI Taxonomy" id="945747"/>
    <lineage>
        <taxon>Bacteria</taxon>
        <taxon>Bacillati</taxon>
        <taxon>Cyanobacteriota</taxon>
        <taxon>Cyanophyceae</taxon>
        <taxon>Spirulinales</taxon>
        <taxon>Lusitaniellaceae</taxon>
        <taxon>Lusitaniella</taxon>
    </lineage>
</organism>
<keyword evidence="3" id="KW-1185">Reference proteome</keyword>
<name>A0A8J7IXZ7_9CYAN</name>
<dbReference type="SUPFAM" id="SSF50199">
    <property type="entry name" value="Staphylococcal nuclease"/>
    <property type="match status" value="1"/>
</dbReference>
<dbReference type="InterPro" id="IPR016071">
    <property type="entry name" value="Staphylococal_nuclease_OB-fold"/>
</dbReference>
<evidence type="ECO:0000313" key="2">
    <source>
        <dbReference type="EMBL" id="MBE9119117.1"/>
    </source>
</evidence>
<gene>
    <name evidence="2" type="ORF">IQ249_24995</name>
</gene>
<feature type="domain" description="TNase-like" evidence="1">
    <location>
        <begin position="35"/>
        <end position="156"/>
    </location>
</feature>
<dbReference type="SMART" id="SM00318">
    <property type="entry name" value="SNc"/>
    <property type="match status" value="1"/>
</dbReference>
<evidence type="ECO:0000259" key="1">
    <source>
        <dbReference type="SMART" id="SM00318"/>
    </source>
</evidence>
<accession>A0A8J7IXZ7</accession>
<dbReference type="AlphaFoldDB" id="A0A8J7IXZ7"/>
<dbReference type="RefSeq" id="WP_194032210.1">
    <property type="nucleotide sequence ID" value="NZ_JADEWZ010000082.1"/>
</dbReference>
<dbReference type="Proteomes" id="UP000654482">
    <property type="component" value="Unassembled WGS sequence"/>
</dbReference>
<dbReference type="InterPro" id="IPR035437">
    <property type="entry name" value="SNase_OB-fold_sf"/>
</dbReference>
<dbReference type="EMBL" id="JADEWZ010000082">
    <property type="protein sequence ID" value="MBE9119117.1"/>
    <property type="molecule type" value="Genomic_DNA"/>
</dbReference>
<evidence type="ECO:0000313" key="3">
    <source>
        <dbReference type="Proteomes" id="UP000654482"/>
    </source>
</evidence>
<protein>
    <submittedName>
        <fullName evidence="2">Thermonuclease family protein</fullName>
    </submittedName>
</protein>
<proteinExistence type="predicted"/>
<comment type="caution">
    <text evidence="2">The sequence shown here is derived from an EMBL/GenBank/DDBJ whole genome shotgun (WGS) entry which is preliminary data.</text>
</comment>
<sequence>MQITKPIQIVLTVAVLLLAGTAAAHYALSRSGSDTEHGWRVSAIASGNQVTLTRKRREKVFKLCGVDIPEGFAKEAEDALRSILPRNQEIFLVRSGRDRGSVEVFVPQGEGENLVNVELLIRGLGRAIKPKDCPNGIALENAEQIAREAKLGIWKRSEIELQSHSPLFILMFP</sequence>
<dbReference type="Pfam" id="PF00565">
    <property type="entry name" value="SNase"/>
    <property type="match status" value="1"/>
</dbReference>
<reference evidence="2" key="1">
    <citation type="submission" date="2020-10" db="EMBL/GenBank/DDBJ databases">
        <authorList>
            <person name="Castelo-Branco R."/>
            <person name="Eusebio N."/>
            <person name="Adriana R."/>
            <person name="Vieira A."/>
            <person name="Brugerolle De Fraissinette N."/>
            <person name="Rezende De Castro R."/>
            <person name="Schneider M.P."/>
            <person name="Vasconcelos V."/>
            <person name="Leao P.N."/>
        </authorList>
    </citation>
    <scope>NUCLEOTIDE SEQUENCE</scope>
    <source>
        <strain evidence="2">LEGE 07157</strain>
    </source>
</reference>
<dbReference type="Gene3D" id="2.40.50.90">
    <property type="match status" value="1"/>
</dbReference>